<reference evidence="2 3" key="1">
    <citation type="journal article" date="2021" name="Sci. Rep.">
        <title>The genome of the diatom Chaetoceros tenuissimus carries an ancient integrated fragment of an extant virus.</title>
        <authorList>
            <person name="Hongo Y."/>
            <person name="Kimura K."/>
            <person name="Takaki Y."/>
            <person name="Yoshida Y."/>
            <person name="Baba S."/>
            <person name="Kobayashi G."/>
            <person name="Nagasaki K."/>
            <person name="Hano T."/>
            <person name="Tomaru Y."/>
        </authorList>
    </citation>
    <scope>NUCLEOTIDE SEQUENCE [LARGE SCALE GENOMIC DNA]</scope>
    <source>
        <strain evidence="2 3">NIES-3715</strain>
    </source>
</reference>
<name>A0AAD3GYP3_9STRA</name>
<gene>
    <name evidence="2" type="ORF">CTEN210_00141</name>
</gene>
<accession>A0AAD3GYP3</accession>
<protein>
    <submittedName>
        <fullName evidence="2">Uncharacterized protein</fullName>
    </submittedName>
</protein>
<keyword evidence="3" id="KW-1185">Reference proteome</keyword>
<feature type="region of interest" description="Disordered" evidence="1">
    <location>
        <begin position="259"/>
        <end position="281"/>
    </location>
</feature>
<dbReference type="EMBL" id="BLLK01000013">
    <property type="protein sequence ID" value="GFH43668.1"/>
    <property type="molecule type" value="Genomic_DNA"/>
</dbReference>
<evidence type="ECO:0000256" key="1">
    <source>
        <dbReference type="SAM" id="MobiDB-lite"/>
    </source>
</evidence>
<feature type="compositionally biased region" description="Basic and acidic residues" evidence="1">
    <location>
        <begin position="267"/>
        <end position="280"/>
    </location>
</feature>
<dbReference type="Proteomes" id="UP001054902">
    <property type="component" value="Unassembled WGS sequence"/>
</dbReference>
<proteinExistence type="predicted"/>
<comment type="caution">
    <text evidence="2">The sequence shown here is derived from an EMBL/GenBank/DDBJ whole genome shotgun (WGS) entry which is preliminary data.</text>
</comment>
<organism evidence="2 3">
    <name type="scientific">Chaetoceros tenuissimus</name>
    <dbReference type="NCBI Taxonomy" id="426638"/>
    <lineage>
        <taxon>Eukaryota</taxon>
        <taxon>Sar</taxon>
        <taxon>Stramenopiles</taxon>
        <taxon>Ochrophyta</taxon>
        <taxon>Bacillariophyta</taxon>
        <taxon>Coscinodiscophyceae</taxon>
        <taxon>Chaetocerotophycidae</taxon>
        <taxon>Chaetocerotales</taxon>
        <taxon>Chaetocerotaceae</taxon>
        <taxon>Chaetoceros</taxon>
    </lineage>
</organism>
<sequence>MTESDPYSLILEGVMDAMVLLDPPNLNLSKQSTELSLSSVMTAHQLLLDTATHASNIHELSTNYSDIKSCNRIVGLLADLYRAIILSSTLMMELTPDNEKDTQFSSVEIDILLERIVKAIYLLKRLSHFYILVHGTSYQDWHDETLPKSSHALLRECFERKPLMDTESATVFGWEPRIISLESLDYTMEYYEASNDHHEYHEEYEESHEEIAMDQSNDSLDLWQNKYELDSDVSLSFHPKDIAKEENVLLNIALPAENKKKRKGKHSSTDTKDATGKELSTEPFRPTSALIEVLKEKQLLHTITVPFYGICCILKQGNLVLKGNRVDIGKEEEHNEGDTSCTLTLFSNGTVLLEDSHDKPLFQIFHLTEKTECIPQPTSTQFQFSIHGLHKGQEQQHIFTDITFAMDVQSGGSLMDGFKWIECINNCRNSVVDMDTVKSYLK</sequence>
<dbReference type="AlphaFoldDB" id="A0AAD3GYP3"/>
<evidence type="ECO:0000313" key="3">
    <source>
        <dbReference type="Proteomes" id="UP001054902"/>
    </source>
</evidence>
<evidence type="ECO:0000313" key="2">
    <source>
        <dbReference type="EMBL" id="GFH43668.1"/>
    </source>
</evidence>